<dbReference type="GO" id="GO:0005737">
    <property type="term" value="C:cytoplasm"/>
    <property type="evidence" value="ECO:0007669"/>
    <property type="project" value="TreeGrafter"/>
</dbReference>
<sequence>MADPELVLFRRQYRQLFEPDFLSWPPLALLRNDDAQAWLFRNLFDHSRNRYLPPWQYQLCVLETLVRRIAKAAKGDDVHTDQRLIAYLEHLREDHPPDENKSSPGPPSQVEAYITFTCLPGPQKHPRSSQNTADEPDDSSTGEDPTITLLERRNLVVGSKITGFRTWEGCVHLAAYLLSSGDRHGGHIRGRRVLELGAGTGFLSILCAKHLGAKHVLSTDGDEHVVEALEENAVLNAGGGDGQGRLPVTARVLRWGETLDEGSWLHEEYRCRPFDVVLGADITYDKDAVVLLAFTLNELLRIQPQLEVIIASVVRRADSFELFLSECRRFGFTTTEIDFQAKPMREQKALFYAAAMPLKILSIRGPICRDGE</sequence>
<evidence type="ECO:0000313" key="2">
    <source>
        <dbReference type="EMBL" id="KXJ96065.1"/>
    </source>
</evidence>
<name>A0A136JFW7_9PEZI</name>
<keyword evidence="2" id="KW-0489">Methyltransferase</keyword>
<feature type="region of interest" description="Disordered" evidence="1">
    <location>
        <begin position="121"/>
        <end position="147"/>
    </location>
</feature>
<dbReference type="AlphaFoldDB" id="A0A136JFW7"/>
<dbReference type="OrthoDB" id="194386at2759"/>
<dbReference type="EMBL" id="KQ964246">
    <property type="protein sequence ID" value="KXJ96065.1"/>
    <property type="molecule type" value="Genomic_DNA"/>
</dbReference>
<dbReference type="InParanoid" id="A0A136JFW7"/>
<dbReference type="InterPro" id="IPR029063">
    <property type="entry name" value="SAM-dependent_MTases_sf"/>
</dbReference>
<dbReference type="PANTHER" id="PTHR14614:SF130">
    <property type="entry name" value="PROTEIN-LYSINE N-METHYLTRANSFERASE EEF2KMT"/>
    <property type="match status" value="1"/>
</dbReference>
<dbReference type="Gene3D" id="3.40.50.150">
    <property type="entry name" value="Vaccinia Virus protein VP39"/>
    <property type="match status" value="1"/>
</dbReference>
<keyword evidence="2" id="KW-0808">Transferase</keyword>
<dbReference type="FunCoup" id="A0A136JFW7">
    <property type="interactions" value="494"/>
</dbReference>
<reference evidence="3" key="1">
    <citation type="submission" date="2016-02" db="EMBL/GenBank/DDBJ databases">
        <title>Draft genome sequence of Microdochium bolleyi, a fungal endophyte of beachgrass.</title>
        <authorList>
            <consortium name="DOE Joint Genome Institute"/>
            <person name="David A.S."/>
            <person name="May G."/>
            <person name="Haridas S."/>
            <person name="Lim J."/>
            <person name="Wang M."/>
            <person name="Labutti K."/>
            <person name="Lipzen A."/>
            <person name="Barry K."/>
            <person name="Grigoriev I.V."/>
        </authorList>
    </citation>
    <scope>NUCLEOTIDE SEQUENCE [LARGE SCALE GENOMIC DNA]</scope>
    <source>
        <strain evidence="3">J235TASD1</strain>
    </source>
</reference>
<evidence type="ECO:0000256" key="1">
    <source>
        <dbReference type="SAM" id="MobiDB-lite"/>
    </source>
</evidence>
<dbReference type="STRING" id="196109.A0A136JFW7"/>
<keyword evidence="3" id="KW-1185">Reference proteome</keyword>
<accession>A0A136JFW7</accession>
<dbReference type="InterPro" id="IPR019410">
    <property type="entry name" value="Methyltransf_16"/>
</dbReference>
<protein>
    <submittedName>
        <fullName evidence="2">Putative methyltransferase-domain-containing protein</fullName>
    </submittedName>
</protein>
<dbReference type="Proteomes" id="UP000070501">
    <property type="component" value="Unassembled WGS sequence"/>
</dbReference>
<dbReference type="GO" id="GO:0008757">
    <property type="term" value="F:S-adenosylmethionine-dependent methyltransferase activity"/>
    <property type="evidence" value="ECO:0007669"/>
    <property type="project" value="UniProtKB-ARBA"/>
</dbReference>
<gene>
    <name evidence="2" type="ORF">Micbo1qcDRAFT_231188</name>
</gene>
<dbReference type="CDD" id="cd02440">
    <property type="entry name" value="AdoMet_MTases"/>
    <property type="match status" value="1"/>
</dbReference>
<organism evidence="2 3">
    <name type="scientific">Microdochium bolleyi</name>
    <dbReference type="NCBI Taxonomy" id="196109"/>
    <lineage>
        <taxon>Eukaryota</taxon>
        <taxon>Fungi</taxon>
        <taxon>Dikarya</taxon>
        <taxon>Ascomycota</taxon>
        <taxon>Pezizomycotina</taxon>
        <taxon>Sordariomycetes</taxon>
        <taxon>Xylariomycetidae</taxon>
        <taxon>Xylariales</taxon>
        <taxon>Microdochiaceae</taxon>
        <taxon>Microdochium</taxon>
    </lineage>
</organism>
<proteinExistence type="predicted"/>
<dbReference type="Pfam" id="PF10294">
    <property type="entry name" value="Methyltransf_16"/>
    <property type="match status" value="1"/>
</dbReference>
<evidence type="ECO:0000313" key="3">
    <source>
        <dbReference type="Proteomes" id="UP000070501"/>
    </source>
</evidence>
<dbReference type="PANTHER" id="PTHR14614">
    <property type="entry name" value="HEPATOCELLULAR CARCINOMA-ASSOCIATED ANTIGEN"/>
    <property type="match status" value="1"/>
</dbReference>
<dbReference type="SUPFAM" id="SSF53335">
    <property type="entry name" value="S-adenosyl-L-methionine-dependent methyltransferases"/>
    <property type="match status" value="1"/>
</dbReference>
<dbReference type="GO" id="GO:0032259">
    <property type="term" value="P:methylation"/>
    <property type="evidence" value="ECO:0007669"/>
    <property type="project" value="UniProtKB-KW"/>
</dbReference>